<proteinExistence type="inferred from homology"/>
<dbReference type="RefSeq" id="WP_163702256.1">
    <property type="nucleotide sequence ID" value="NZ_QXHD01000004.1"/>
</dbReference>
<comment type="similarity">
    <text evidence="1">Belongs to the leucine-binding protein family.</text>
</comment>
<dbReference type="Pfam" id="PF13458">
    <property type="entry name" value="Peripla_BP_6"/>
    <property type="match status" value="1"/>
</dbReference>
<comment type="caution">
    <text evidence="5">The sequence shown here is derived from an EMBL/GenBank/DDBJ whole genome shotgun (WGS) entry which is preliminary data.</text>
</comment>
<keyword evidence="5" id="KW-0675">Receptor</keyword>
<dbReference type="SUPFAM" id="SSF48452">
    <property type="entry name" value="TPR-like"/>
    <property type="match status" value="1"/>
</dbReference>
<organism evidence="5 6">
    <name type="scientific">Adonisia turfae CCMR0081</name>
    <dbReference type="NCBI Taxonomy" id="2292702"/>
    <lineage>
        <taxon>Bacteria</taxon>
        <taxon>Bacillati</taxon>
        <taxon>Cyanobacteriota</taxon>
        <taxon>Adonisia</taxon>
        <taxon>Adonisia turfae</taxon>
    </lineage>
</organism>
<dbReference type="SUPFAM" id="SSF53822">
    <property type="entry name" value="Periplasmic binding protein-like I"/>
    <property type="match status" value="1"/>
</dbReference>
<keyword evidence="2" id="KW-0732">Signal</keyword>
<keyword evidence="3" id="KW-1133">Transmembrane helix</keyword>
<dbReference type="InterPro" id="IPR051010">
    <property type="entry name" value="BCAA_transport"/>
</dbReference>
<dbReference type="InterPro" id="IPR011990">
    <property type="entry name" value="TPR-like_helical_dom_sf"/>
</dbReference>
<gene>
    <name evidence="5" type="ORF">DXZ20_27530</name>
</gene>
<evidence type="ECO:0000313" key="6">
    <source>
        <dbReference type="Proteomes" id="UP000481033"/>
    </source>
</evidence>
<keyword evidence="3" id="KW-0472">Membrane</keyword>
<evidence type="ECO:0000256" key="3">
    <source>
        <dbReference type="SAM" id="Phobius"/>
    </source>
</evidence>
<dbReference type="AlphaFoldDB" id="A0A6M0RTW3"/>
<feature type="transmembrane region" description="Helical" evidence="3">
    <location>
        <begin position="12"/>
        <end position="32"/>
    </location>
</feature>
<accession>A0A6M0RTW3</accession>
<sequence length="476" mass="50523">MRTIKNYKFEILLFLTTFGILGVFFLSIAGVLTPKSSSVSTKPTAKTASADTQSTSVVAKTSISDRLSGGTQSLLPNASDLKMQGMAAYAKGDYAQAIANLEAALDENRNDPEAFIYLNNARIGNQTAHTLAVIAPIGNTSEIGLEILRGAGHAQQVMNQVSDGQGTPIKLLIANDDNDPSIAKSVAAELVNRSEVLGVLGHYSSGVTLAAAPVYDQGKLPMVSAISTSVELSGFSPYIFRTVPSDSFAAAALARYMIDDLNAEKAILYYDSNSAYSLSLKSEFATSVFSDGGEVMTEYDLADTAFNAEQQIALAKEQGADVIMLASSTDTLEPSLAVMTAINQEIPFIGGDDLYHPQVLKEGGVDAEGLVVAVPWHILSDPNSDFVTEARQIWGGDVSWRSAMAYDAIASLGAALLESPSREGLRNTLHQGDFYADGATGEVHFLPSGDRNRAAQLVQIQVGNRSGIGFDFIPIE</sequence>
<evidence type="ECO:0000259" key="4">
    <source>
        <dbReference type="Pfam" id="PF13458"/>
    </source>
</evidence>
<dbReference type="Gene3D" id="1.25.40.10">
    <property type="entry name" value="Tetratricopeptide repeat domain"/>
    <property type="match status" value="1"/>
</dbReference>
<dbReference type="PANTHER" id="PTHR30483:SF6">
    <property type="entry name" value="PERIPLASMIC BINDING PROTEIN OF ABC TRANSPORTER FOR NATURAL AMINO ACIDS"/>
    <property type="match status" value="1"/>
</dbReference>
<dbReference type="Gene3D" id="3.40.50.2300">
    <property type="match status" value="2"/>
</dbReference>
<evidence type="ECO:0000256" key="2">
    <source>
        <dbReference type="ARBA" id="ARBA00022729"/>
    </source>
</evidence>
<dbReference type="InterPro" id="IPR028081">
    <property type="entry name" value="Leu-bd"/>
</dbReference>
<reference evidence="5 6" key="1">
    <citation type="journal article" date="2020" name="Microb. Ecol.">
        <title>Ecogenomics of the Marine Benthic Filamentous Cyanobacterium Adonisia.</title>
        <authorList>
            <person name="Walter J.M."/>
            <person name="Coutinho F.H."/>
            <person name="Leomil L."/>
            <person name="Hargreaves P.I."/>
            <person name="Campeao M.E."/>
            <person name="Vieira V.V."/>
            <person name="Silva B.S."/>
            <person name="Fistarol G.O."/>
            <person name="Salomon P.S."/>
            <person name="Sawabe T."/>
            <person name="Mino S."/>
            <person name="Hosokawa M."/>
            <person name="Miyashita H."/>
            <person name="Maruyama F."/>
            <person name="van Verk M.C."/>
            <person name="Dutilh B.E."/>
            <person name="Thompson C.C."/>
            <person name="Thompson F.L."/>
        </authorList>
    </citation>
    <scope>NUCLEOTIDE SEQUENCE [LARGE SCALE GENOMIC DNA]</scope>
    <source>
        <strain evidence="5 6">CCMR0081</strain>
    </source>
</reference>
<protein>
    <submittedName>
        <fullName evidence="5">Receptor ligand binding family protein</fullName>
    </submittedName>
</protein>
<evidence type="ECO:0000256" key="1">
    <source>
        <dbReference type="ARBA" id="ARBA00010062"/>
    </source>
</evidence>
<name>A0A6M0RTW3_9CYAN</name>
<dbReference type="PANTHER" id="PTHR30483">
    <property type="entry name" value="LEUCINE-SPECIFIC-BINDING PROTEIN"/>
    <property type="match status" value="1"/>
</dbReference>
<feature type="domain" description="Leucine-binding protein" evidence="4">
    <location>
        <begin position="154"/>
        <end position="461"/>
    </location>
</feature>
<keyword evidence="6" id="KW-1185">Reference proteome</keyword>
<dbReference type="Proteomes" id="UP000481033">
    <property type="component" value="Unassembled WGS sequence"/>
</dbReference>
<dbReference type="InterPro" id="IPR028082">
    <property type="entry name" value="Peripla_BP_I"/>
</dbReference>
<dbReference type="CDD" id="cd06268">
    <property type="entry name" value="PBP1_ABC_transporter_LIVBP-like"/>
    <property type="match status" value="1"/>
</dbReference>
<dbReference type="EMBL" id="QXHD01000004">
    <property type="protein sequence ID" value="NEZ59330.1"/>
    <property type="molecule type" value="Genomic_DNA"/>
</dbReference>
<keyword evidence="3" id="KW-0812">Transmembrane</keyword>
<evidence type="ECO:0000313" key="5">
    <source>
        <dbReference type="EMBL" id="NEZ59330.1"/>
    </source>
</evidence>